<dbReference type="Proteomes" id="UP001363151">
    <property type="component" value="Unassembled WGS sequence"/>
</dbReference>
<name>A0ABR1FXX4_AURAN</name>
<dbReference type="EMBL" id="JBBJCI010000207">
    <property type="protein sequence ID" value="KAK7240986.1"/>
    <property type="molecule type" value="Genomic_DNA"/>
</dbReference>
<feature type="region of interest" description="Disordered" evidence="1">
    <location>
        <begin position="563"/>
        <end position="584"/>
    </location>
</feature>
<protein>
    <recommendedName>
        <fullName evidence="2">SPX domain-containing protein</fullName>
    </recommendedName>
</protein>
<sequence length="773" mass="82780">MVKFGARFEESRLKRRWSAYAVDYERLKLLLKVAQTAHYAKPAHVKLSNFGRDASSRGLLDFVAAKRPMDAFLAAGLDGAERAALEATRQSSVVAALEGDDDEAAPRRGAGHWTRALFGVKDASCAFLLHGFDVALAGEVAEAESLYRREVEGLERRWRALKPSCVAKASGPLRLSLAALDSEARELVDFRAWNLVACGKICKKRDKIFKDEAPIRDRVRAALDGRACWVPGSLDALLRDLAAAFGRVAGCSVDVDVAEAELKLLSTYRGEEAPPPVDDPAQFLRPVSSLMDLSNGLLKRNTSSPALLAAAAEAECRVVFLDVDGVLHAVDVQDEDVFEAKCVDQLVAIVEATGCRLVLSSAWRQWPAMVLRVEALLASRGLEPLLGQTPSLVAGTREHEIRAWLDRNFGKASAYPQWIALDDGRLDGLRGHLVRTDGLVGLTPMDARRAVGLLKGSTGGRCGPGGRCVFCARGPAPIPERPATLRASSDPPVCAVAVDGVRSPGKMVRTPSPTASSNRTISPSKKDGSTASKASKSSIFKSLASPAPKRTLSSASLANLARSLSGSPPRGVRKALSTRSAGSSIDEDLGSTIAFGALVDVVVERRPELGLAPLGKGAYAQVITFTSPTAVVLEDGARVIATDLAVKIGTWTSESHFDRECETQKAAAAEALAPALYGGAWRGGPRGLGVIVMRRLTTPTYYKWLSWLTTDLRRAGLGSADGGWAVDPKVQHLPLVQAWAAEVRQLKQKLALLDIRHGLCGNQPLVWDVPTKL</sequence>
<feature type="compositionally biased region" description="Polar residues" evidence="1">
    <location>
        <begin position="511"/>
        <end position="523"/>
    </location>
</feature>
<organism evidence="3 4">
    <name type="scientific">Aureococcus anophagefferens</name>
    <name type="common">Harmful bloom alga</name>
    <dbReference type="NCBI Taxonomy" id="44056"/>
    <lineage>
        <taxon>Eukaryota</taxon>
        <taxon>Sar</taxon>
        <taxon>Stramenopiles</taxon>
        <taxon>Ochrophyta</taxon>
        <taxon>Pelagophyceae</taxon>
        <taxon>Pelagomonadales</taxon>
        <taxon>Pelagomonadaceae</taxon>
        <taxon>Aureococcus</taxon>
    </lineage>
</organism>
<keyword evidence="4" id="KW-1185">Reference proteome</keyword>
<accession>A0ABR1FXX4</accession>
<dbReference type="PROSITE" id="PS51382">
    <property type="entry name" value="SPX"/>
    <property type="match status" value="1"/>
</dbReference>
<comment type="caution">
    <text evidence="3">The sequence shown here is derived from an EMBL/GenBank/DDBJ whole genome shotgun (WGS) entry which is preliminary data.</text>
</comment>
<reference evidence="3 4" key="1">
    <citation type="submission" date="2024-03" db="EMBL/GenBank/DDBJ databases">
        <title>Aureococcus anophagefferens CCMP1851 and Kratosvirus quantuckense: Draft genome of a second virus-susceptible host strain in the model system.</title>
        <authorList>
            <person name="Chase E."/>
            <person name="Truchon A.R."/>
            <person name="Schepens W."/>
            <person name="Wilhelm S.W."/>
        </authorList>
    </citation>
    <scope>NUCLEOTIDE SEQUENCE [LARGE SCALE GENOMIC DNA]</scope>
    <source>
        <strain evidence="3 4">CCMP1851</strain>
    </source>
</reference>
<evidence type="ECO:0000313" key="4">
    <source>
        <dbReference type="Proteomes" id="UP001363151"/>
    </source>
</evidence>
<evidence type="ECO:0000313" key="3">
    <source>
        <dbReference type="EMBL" id="KAK7240986.1"/>
    </source>
</evidence>
<evidence type="ECO:0000256" key="1">
    <source>
        <dbReference type="SAM" id="MobiDB-lite"/>
    </source>
</evidence>
<evidence type="ECO:0000259" key="2">
    <source>
        <dbReference type="PROSITE" id="PS51382"/>
    </source>
</evidence>
<dbReference type="InterPro" id="IPR004331">
    <property type="entry name" value="SPX_dom"/>
</dbReference>
<dbReference type="Pfam" id="PF18143">
    <property type="entry name" value="HAD_SAK_2"/>
    <property type="match status" value="1"/>
</dbReference>
<proteinExistence type="predicted"/>
<feature type="domain" description="SPX" evidence="2">
    <location>
        <begin position="2"/>
        <end position="219"/>
    </location>
</feature>
<gene>
    <name evidence="3" type="ORF">SO694_00054059</name>
</gene>
<feature type="region of interest" description="Disordered" evidence="1">
    <location>
        <begin position="503"/>
        <end position="533"/>
    </location>
</feature>